<dbReference type="EMBL" id="CP014504">
    <property type="protein sequence ID" value="AMP99586.1"/>
    <property type="molecule type" value="Genomic_DNA"/>
</dbReference>
<accession>A0A127VDY3</accession>
<proteinExistence type="predicted"/>
<protein>
    <recommendedName>
        <fullName evidence="4">Lipoprotein</fullName>
    </recommendedName>
</protein>
<keyword evidence="1" id="KW-0732">Signal</keyword>
<reference evidence="2 3" key="1">
    <citation type="submission" date="2016-03" db="EMBL/GenBank/DDBJ databases">
        <title>Complete genome sequence of Pedobacter cryoconitis PAMC 27485.</title>
        <authorList>
            <person name="Lee J."/>
            <person name="Kim O.-S."/>
        </authorList>
    </citation>
    <scope>NUCLEOTIDE SEQUENCE [LARGE SCALE GENOMIC DNA]</scope>
    <source>
        <strain evidence="2 3">PAMC 27485</strain>
    </source>
</reference>
<organism evidence="2 3">
    <name type="scientific">Pedobacter cryoconitis</name>
    <dbReference type="NCBI Taxonomy" id="188932"/>
    <lineage>
        <taxon>Bacteria</taxon>
        <taxon>Pseudomonadati</taxon>
        <taxon>Bacteroidota</taxon>
        <taxon>Sphingobacteriia</taxon>
        <taxon>Sphingobacteriales</taxon>
        <taxon>Sphingobacteriaceae</taxon>
        <taxon>Pedobacter</taxon>
    </lineage>
</organism>
<feature type="chain" id="PRO_5007280460" description="Lipoprotein" evidence="1">
    <location>
        <begin position="24"/>
        <end position="179"/>
    </location>
</feature>
<dbReference type="PATRIC" id="fig|188932.3.peg.2813"/>
<dbReference type="Proteomes" id="UP000071561">
    <property type="component" value="Chromosome"/>
</dbReference>
<dbReference type="AlphaFoldDB" id="A0A127VDY3"/>
<gene>
    <name evidence="2" type="ORF">AY601_2701</name>
</gene>
<evidence type="ECO:0000256" key="1">
    <source>
        <dbReference type="SAM" id="SignalP"/>
    </source>
</evidence>
<keyword evidence="3" id="KW-1185">Reference proteome</keyword>
<name>A0A127VDY3_9SPHI</name>
<feature type="signal peptide" evidence="1">
    <location>
        <begin position="1"/>
        <end position="23"/>
    </location>
</feature>
<sequence length="179" mass="20431" precursor="true">MKTSYLMYLLIILAIPSCKMKKAAVQHVAATDSFMPMQIGNKWSHGASSYTEIQDTVRIDKKLYYKFYSLVGGDAVDTKYLRIDEQNQLLEGYPDQPGVVYTHAKFNANVNEVFFTLNDKSTNDYQVKLVEKTADRRTFEFDMVNQPNLKGSTHRVSYLKGVGLDDGWKNIKVNGKIIK</sequence>
<evidence type="ECO:0000313" key="2">
    <source>
        <dbReference type="EMBL" id="AMP99586.1"/>
    </source>
</evidence>
<evidence type="ECO:0008006" key="4">
    <source>
        <dbReference type="Google" id="ProtNLM"/>
    </source>
</evidence>
<dbReference type="KEGG" id="pcm:AY601_2701"/>
<evidence type="ECO:0000313" key="3">
    <source>
        <dbReference type="Proteomes" id="UP000071561"/>
    </source>
</evidence>